<reference evidence="1 2" key="1">
    <citation type="submission" date="2015-06" db="EMBL/GenBank/DDBJ databases">
        <title>Genome sequence of Pseudoalteromonas peptidolytica.</title>
        <authorList>
            <person name="Xie B.-B."/>
            <person name="Rong J.-C."/>
            <person name="Qin Q.-L."/>
            <person name="Zhang Y.-Z."/>
        </authorList>
    </citation>
    <scope>NUCLEOTIDE SEQUENCE [LARGE SCALE GENOMIC DNA]</scope>
    <source>
        <strain evidence="1 2">F12-50-A1</strain>
    </source>
</reference>
<protein>
    <submittedName>
        <fullName evidence="1">Uncharacterized protein</fullName>
    </submittedName>
</protein>
<dbReference type="EMBL" id="AQHF01000034">
    <property type="protein sequence ID" value="MBE0348928.1"/>
    <property type="molecule type" value="Genomic_DNA"/>
</dbReference>
<comment type="caution">
    <text evidence="1">The sequence shown here is derived from an EMBL/GenBank/DDBJ whole genome shotgun (WGS) entry which is preliminary data.</text>
</comment>
<dbReference type="Proteomes" id="UP000660708">
    <property type="component" value="Unassembled WGS sequence"/>
</dbReference>
<proteinExistence type="predicted"/>
<evidence type="ECO:0000313" key="1">
    <source>
        <dbReference type="EMBL" id="MBE0348928.1"/>
    </source>
</evidence>
<evidence type="ECO:0000313" key="2">
    <source>
        <dbReference type="Proteomes" id="UP000660708"/>
    </source>
</evidence>
<gene>
    <name evidence="1" type="ORF">PPEP_b0791</name>
</gene>
<dbReference type="AlphaFoldDB" id="A0A8I0N109"/>
<accession>A0A8I0N109</accession>
<name>A0A8I0N109_9GAMM</name>
<keyword evidence="2" id="KW-1185">Reference proteome</keyword>
<organism evidence="1 2">
    <name type="scientific">Pseudoalteromonas peptidolytica F12-50-A1</name>
    <dbReference type="NCBI Taxonomy" id="1315280"/>
    <lineage>
        <taxon>Bacteria</taxon>
        <taxon>Pseudomonadati</taxon>
        <taxon>Pseudomonadota</taxon>
        <taxon>Gammaproteobacteria</taxon>
        <taxon>Alteromonadales</taxon>
        <taxon>Pseudoalteromonadaceae</taxon>
        <taxon>Pseudoalteromonas</taxon>
    </lineage>
</organism>
<sequence length="59" mass="6567">MLKSVCDVNRVKYGVIHLITQPNDEKYSRKLLLGAGSDHPSLFTSVTMAALNELIIDHI</sequence>